<evidence type="ECO:0000313" key="8">
    <source>
        <dbReference type="EMBL" id="KYK56470.1"/>
    </source>
</evidence>
<reference evidence="8 9" key="1">
    <citation type="journal article" date="2016" name="Sci. Rep.">
        <title>Insights into Adaptations to a Near-Obligate Nematode Endoparasitic Lifestyle from the Finished Genome of Drechmeria coniospora.</title>
        <authorList>
            <person name="Zhang L."/>
            <person name="Zhou Z."/>
            <person name="Guo Q."/>
            <person name="Fokkens L."/>
            <person name="Miskei M."/>
            <person name="Pocsi I."/>
            <person name="Zhang W."/>
            <person name="Chen M."/>
            <person name="Wang L."/>
            <person name="Sun Y."/>
            <person name="Donzelli B.G."/>
            <person name="Gibson D.M."/>
            <person name="Nelson D.R."/>
            <person name="Luo J.G."/>
            <person name="Rep M."/>
            <person name="Liu H."/>
            <person name="Yang S."/>
            <person name="Wang J."/>
            <person name="Krasnoff S.B."/>
            <person name="Xu Y."/>
            <person name="Molnar I."/>
            <person name="Lin M."/>
        </authorList>
    </citation>
    <scope>NUCLEOTIDE SEQUENCE [LARGE SCALE GENOMIC DNA]</scope>
    <source>
        <strain evidence="8 9">ARSEF 6962</strain>
    </source>
</reference>
<dbReference type="Gene3D" id="2.40.70.10">
    <property type="entry name" value="Acid Proteases"/>
    <property type="match status" value="2"/>
</dbReference>
<dbReference type="PROSITE" id="PS00141">
    <property type="entry name" value="ASP_PROTEASE"/>
    <property type="match status" value="1"/>
</dbReference>
<dbReference type="AlphaFoldDB" id="A0A151GHB3"/>
<name>A0A151GHB3_DRECN</name>
<keyword evidence="3 5" id="KW-0064">Aspartyl protease</keyword>
<gene>
    <name evidence="8" type="ORF">DCS_03470</name>
</gene>
<evidence type="ECO:0000256" key="2">
    <source>
        <dbReference type="ARBA" id="ARBA00022670"/>
    </source>
</evidence>
<evidence type="ECO:0000256" key="6">
    <source>
        <dbReference type="SAM" id="SignalP"/>
    </source>
</evidence>
<dbReference type="PANTHER" id="PTHR47966">
    <property type="entry name" value="BETA-SITE APP-CLEAVING ENZYME, ISOFORM A-RELATED"/>
    <property type="match status" value="1"/>
</dbReference>
<feature type="chain" id="PRO_5007580614" description="Peptidase A1 domain-containing protein" evidence="6">
    <location>
        <begin position="18"/>
        <end position="458"/>
    </location>
</feature>
<dbReference type="InterPro" id="IPR001969">
    <property type="entry name" value="Aspartic_peptidase_AS"/>
</dbReference>
<evidence type="ECO:0000256" key="4">
    <source>
        <dbReference type="ARBA" id="ARBA00022801"/>
    </source>
</evidence>
<dbReference type="Proteomes" id="UP000076580">
    <property type="component" value="Chromosome 02"/>
</dbReference>
<dbReference type="CDD" id="cd06097">
    <property type="entry name" value="Aspergillopepsin_like"/>
    <property type="match status" value="1"/>
</dbReference>
<dbReference type="InterPro" id="IPR034163">
    <property type="entry name" value="Aspergillopepsin-like_cat_dom"/>
</dbReference>
<comment type="caution">
    <text evidence="8">The sequence shown here is derived from an EMBL/GenBank/DDBJ whole genome shotgun (WGS) entry which is preliminary data.</text>
</comment>
<keyword evidence="6" id="KW-0732">Signal</keyword>
<comment type="similarity">
    <text evidence="1 5">Belongs to the peptidase A1 family.</text>
</comment>
<proteinExistence type="inferred from homology"/>
<evidence type="ECO:0000313" key="9">
    <source>
        <dbReference type="Proteomes" id="UP000076580"/>
    </source>
</evidence>
<dbReference type="STRING" id="98403.A0A151GHB3"/>
<keyword evidence="9" id="KW-1185">Reference proteome</keyword>
<dbReference type="InterPro" id="IPR021109">
    <property type="entry name" value="Peptidase_aspartic_dom_sf"/>
</dbReference>
<dbReference type="Pfam" id="PF00026">
    <property type="entry name" value="Asp"/>
    <property type="match status" value="1"/>
</dbReference>
<feature type="signal peptide" evidence="6">
    <location>
        <begin position="1"/>
        <end position="17"/>
    </location>
</feature>
<keyword evidence="2 5" id="KW-0645">Protease</keyword>
<dbReference type="PROSITE" id="PS51767">
    <property type="entry name" value="PEPTIDASE_A1"/>
    <property type="match status" value="1"/>
</dbReference>
<evidence type="ECO:0000256" key="5">
    <source>
        <dbReference type="RuleBase" id="RU000454"/>
    </source>
</evidence>
<dbReference type="PANTHER" id="PTHR47966:SF2">
    <property type="entry name" value="ASPERGILLOPEPSIN-1-RELATED"/>
    <property type="match status" value="1"/>
</dbReference>
<protein>
    <recommendedName>
        <fullName evidence="7">Peptidase A1 domain-containing protein</fullName>
    </recommendedName>
</protein>
<keyword evidence="4 5" id="KW-0378">Hydrolase</keyword>
<dbReference type="PRINTS" id="PR00792">
    <property type="entry name" value="PEPSIN"/>
</dbReference>
<feature type="domain" description="Peptidase A1" evidence="7">
    <location>
        <begin position="143"/>
        <end position="453"/>
    </location>
</feature>
<dbReference type="RefSeq" id="XP_040655822.1">
    <property type="nucleotide sequence ID" value="XM_040800789.1"/>
</dbReference>
<dbReference type="GO" id="GO:0006508">
    <property type="term" value="P:proteolysis"/>
    <property type="evidence" value="ECO:0007669"/>
    <property type="project" value="UniProtKB-KW"/>
</dbReference>
<dbReference type="GeneID" id="63716113"/>
<dbReference type="InParanoid" id="A0A151GHB3"/>
<accession>A0A151GHB3</accession>
<evidence type="ECO:0000256" key="1">
    <source>
        <dbReference type="ARBA" id="ARBA00007447"/>
    </source>
</evidence>
<sequence length="458" mass="49203">MNVFAALALALAFLAEGAVLPGVAPSNSSATKGETFTLTQVRNQKFRGHDASIAFMKAHLKYAPALPSQLSNAIKVNSQLKAKFVAITKSSMPDLACRPSLVRPHVLLTSRGRRWANGVGPGGTIARRRLRIHDTGADRDAGAVDTVKLGHGIVRLANVTCAVVVGSWTFSTDTYGPSVRGQWIYKPQRSTTSKLRVGESWQVRYADGASASGIVYQDTVRVGATSVSRQVVQAAVQVSDDIAADVFSSGILGMANNGINTVRPNPARTYFDNVKDKLAKPLFTADLHRQRVGSYNFGYIDAKAHTGGIQYAKIDRHSPFWKVAVSGFQVGSRAGKYQNFGFKAIVDTGTSLLLLPQNVVDEYYDAVDGAGMDRKQGMMVFPCKARAPDFVFGIGGYRGVVPGDFMKYANVNSTHCFGGIQTSGNIGFSVFGDILIKAQFVVFDQGNMQVGFANKNAA</sequence>
<dbReference type="EMBL" id="LAYC01000002">
    <property type="protein sequence ID" value="KYK56470.1"/>
    <property type="molecule type" value="Genomic_DNA"/>
</dbReference>
<dbReference type="InterPro" id="IPR001461">
    <property type="entry name" value="Aspartic_peptidase_A1"/>
</dbReference>
<organism evidence="8 9">
    <name type="scientific">Drechmeria coniospora</name>
    <name type="common">Nematophagous fungus</name>
    <name type="synonym">Meria coniospora</name>
    <dbReference type="NCBI Taxonomy" id="98403"/>
    <lineage>
        <taxon>Eukaryota</taxon>
        <taxon>Fungi</taxon>
        <taxon>Dikarya</taxon>
        <taxon>Ascomycota</taxon>
        <taxon>Pezizomycotina</taxon>
        <taxon>Sordariomycetes</taxon>
        <taxon>Hypocreomycetidae</taxon>
        <taxon>Hypocreales</taxon>
        <taxon>Ophiocordycipitaceae</taxon>
        <taxon>Drechmeria</taxon>
    </lineage>
</organism>
<dbReference type="InterPro" id="IPR033121">
    <property type="entry name" value="PEPTIDASE_A1"/>
</dbReference>
<dbReference type="SUPFAM" id="SSF50630">
    <property type="entry name" value="Acid proteases"/>
    <property type="match status" value="1"/>
</dbReference>
<dbReference type="GO" id="GO:0004190">
    <property type="term" value="F:aspartic-type endopeptidase activity"/>
    <property type="evidence" value="ECO:0007669"/>
    <property type="project" value="UniProtKB-KW"/>
</dbReference>
<evidence type="ECO:0000259" key="7">
    <source>
        <dbReference type="PROSITE" id="PS51767"/>
    </source>
</evidence>
<evidence type="ECO:0000256" key="3">
    <source>
        <dbReference type="ARBA" id="ARBA00022750"/>
    </source>
</evidence>